<comment type="cofactor">
    <cofactor evidence="1">
        <name>pyridoxal 5'-phosphate</name>
        <dbReference type="ChEBI" id="CHEBI:597326"/>
    </cofactor>
</comment>
<keyword evidence="3" id="KW-0032">Aminotransferase</keyword>
<evidence type="ECO:0000313" key="9">
    <source>
        <dbReference type="Proteomes" id="UP000288716"/>
    </source>
</evidence>
<dbReference type="CDD" id="cd00609">
    <property type="entry name" value="AAT_like"/>
    <property type="match status" value="1"/>
</dbReference>
<dbReference type="Gene3D" id="3.90.1150.10">
    <property type="entry name" value="Aspartate Aminotransferase, domain 1"/>
    <property type="match status" value="2"/>
</dbReference>
<evidence type="ECO:0000313" key="8">
    <source>
        <dbReference type="EMBL" id="RWS23754.1"/>
    </source>
</evidence>
<comment type="caution">
    <text evidence="8">The sequence shown here is derived from an EMBL/GenBank/DDBJ whole genome shotgun (WGS) entry which is preliminary data.</text>
</comment>
<keyword evidence="9" id="KW-1185">Reference proteome</keyword>
<evidence type="ECO:0000256" key="4">
    <source>
        <dbReference type="ARBA" id="ARBA00022679"/>
    </source>
</evidence>
<dbReference type="InterPro" id="IPR015421">
    <property type="entry name" value="PyrdxlP-dep_Trfase_major"/>
</dbReference>
<dbReference type="Gene3D" id="3.40.640.10">
    <property type="entry name" value="Type I PLP-dependent aspartate aminotransferase-like (Major domain)"/>
    <property type="match status" value="1"/>
</dbReference>
<evidence type="ECO:0000256" key="3">
    <source>
        <dbReference type="ARBA" id="ARBA00022576"/>
    </source>
</evidence>
<accession>A0A443S8F2</accession>
<dbReference type="EC" id="2.6.1.7" evidence="2"/>
<dbReference type="VEuPathDB" id="VectorBase:LDEU008286"/>
<gene>
    <name evidence="8" type="ORF">B4U80_00526</name>
</gene>
<dbReference type="AlphaFoldDB" id="A0A443S8F2"/>
<dbReference type="GO" id="GO:0097053">
    <property type="term" value="P:L-kynurenine catabolic process"/>
    <property type="evidence" value="ECO:0007669"/>
    <property type="project" value="UniProtKB-UniPathway"/>
</dbReference>
<dbReference type="GO" id="GO:0016212">
    <property type="term" value="F:kynurenine-oxoglutarate transaminase activity"/>
    <property type="evidence" value="ECO:0007669"/>
    <property type="project" value="UniProtKB-EC"/>
</dbReference>
<dbReference type="InterPro" id="IPR015424">
    <property type="entry name" value="PyrdxlP-dep_Trfase"/>
</dbReference>
<evidence type="ECO:0000256" key="5">
    <source>
        <dbReference type="ARBA" id="ARBA00022898"/>
    </source>
</evidence>
<dbReference type="Pfam" id="PF00155">
    <property type="entry name" value="Aminotran_1_2"/>
    <property type="match status" value="1"/>
</dbReference>
<keyword evidence="5" id="KW-0663">Pyridoxal phosphate</keyword>
<dbReference type="STRING" id="299467.A0A443S8F2"/>
<dbReference type="InterPro" id="IPR015422">
    <property type="entry name" value="PyrdxlP-dep_Trfase_small"/>
</dbReference>
<dbReference type="PANTHER" id="PTHR43807">
    <property type="entry name" value="FI04487P"/>
    <property type="match status" value="1"/>
</dbReference>
<evidence type="ECO:0000256" key="1">
    <source>
        <dbReference type="ARBA" id="ARBA00001933"/>
    </source>
</evidence>
<dbReference type="SUPFAM" id="SSF53383">
    <property type="entry name" value="PLP-dependent transferases"/>
    <property type="match status" value="1"/>
</dbReference>
<evidence type="ECO:0000259" key="7">
    <source>
        <dbReference type="Pfam" id="PF00155"/>
    </source>
</evidence>
<dbReference type="PANTHER" id="PTHR43807:SF20">
    <property type="entry name" value="FI04487P"/>
    <property type="match status" value="1"/>
</dbReference>
<organism evidence="8 9">
    <name type="scientific">Leptotrombidium deliense</name>
    <dbReference type="NCBI Taxonomy" id="299467"/>
    <lineage>
        <taxon>Eukaryota</taxon>
        <taxon>Metazoa</taxon>
        <taxon>Ecdysozoa</taxon>
        <taxon>Arthropoda</taxon>
        <taxon>Chelicerata</taxon>
        <taxon>Arachnida</taxon>
        <taxon>Acari</taxon>
        <taxon>Acariformes</taxon>
        <taxon>Trombidiformes</taxon>
        <taxon>Prostigmata</taxon>
        <taxon>Anystina</taxon>
        <taxon>Parasitengona</taxon>
        <taxon>Trombiculoidea</taxon>
        <taxon>Trombiculidae</taxon>
        <taxon>Leptotrombidium</taxon>
    </lineage>
</organism>
<evidence type="ECO:0000256" key="6">
    <source>
        <dbReference type="ARBA" id="ARBA00024016"/>
    </source>
</evidence>
<name>A0A443S8F2_9ACAR</name>
<dbReference type="UniPathway" id="UPA00334">
    <property type="reaction ID" value="UER00726"/>
</dbReference>
<dbReference type="EMBL" id="NCKV01005929">
    <property type="protein sequence ID" value="RWS23754.1"/>
    <property type="molecule type" value="Genomic_DNA"/>
</dbReference>
<dbReference type="GO" id="GO:0030170">
    <property type="term" value="F:pyridoxal phosphate binding"/>
    <property type="evidence" value="ECO:0007669"/>
    <property type="project" value="InterPro"/>
</dbReference>
<dbReference type="GO" id="GO:0005739">
    <property type="term" value="C:mitochondrion"/>
    <property type="evidence" value="ECO:0007669"/>
    <property type="project" value="TreeGrafter"/>
</dbReference>
<dbReference type="Proteomes" id="UP000288716">
    <property type="component" value="Unassembled WGS sequence"/>
</dbReference>
<comment type="pathway">
    <text evidence="6">Amino-acid degradation; L-kynurenine degradation; kynurenate from L-kynurenine: step 1/2.</text>
</comment>
<evidence type="ECO:0000256" key="2">
    <source>
        <dbReference type="ARBA" id="ARBA00012751"/>
    </source>
</evidence>
<dbReference type="OrthoDB" id="6500941at2759"/>
<dbReference type="InterPro" id="IPR051326">
    <property type="entry name" value="Kynurenine-oxoglutarate_AT"/>
</dbReference>
<feature type="domain" description="Aminotransferase class I/classII large" evidence="7">
    <location>
        <begin position="121"/>
        <end position="183"/>
    </location>
</feature>
<proteinExistence type="predicted"/>
<dbReference type="InterPro" id="IPR004839">
    <property type="entry name" value="Aminotransferase_I/II_large"/>
</dbReference>
<reference evidence="8 9" key="1">
    <citation type="journal article" date="2018" name="Gigascience">
        <title>Genomes of trombidid mites reveal novel predicted allergens and laterally-transferred genes associated with secondary metabolism.</title>
        <authorList>
            <person name="Dong X."/>
            <person name="Chaisiri K."/>
            <person name="Xia D."/>
            <person name="Armstrong S.D."/>
            <person name="Fang Y."/>
            <person name="Donnelly M.J."/>
            <person name="Kadowaki T."/>
            <person name="McGarry J.W."/>
            <person name="Darby A.C."/>
            <person name="Makepeace B.L."/>
        </authorList>
    </citation>
    <scope>NUCLEOTIDE SEQUENCE [LARGE SCALE GENOMIC DNA]</scope>
    <source>
        <strain evidence="8">UoL-UT</strain>
    </source>
</reference>
<keyword evidence="4" id="KW-0808">Transferase</keyword>
<sequence>MAITKFNEIAVKNNAINLALGFPDYVVHDVVTKALSNATLDSVINNQYTRGAGHPRLIKILSKIYSNLTNHWINPLTDIVITVGGYEAIFCGISSHVNTADEVIIIEPFFESSIRGSDWILDPKELRSKFSIKTKMIISNTPNNPIGKIYTYDELQMIAKLSIEFNTLVLVDEVYEWMIFDHNQHIRMSKARLLTPLQEAFAVGYEMEYERLNQNLSFRKQFARSLQDKRDLIVNMFSEVNTNAVIPEGGFFLIVDFSNIAKRVNLLQKKENQTTGNS</sequence>
<protein>
    <recommendedName>
        <fullName evidence="2">kynurenine--oxoglutarate transaminase</fullName>
        <ecNumber evidence="2">2.6.1.7</ecNumber>
    </recommendedName>
</protein>